<evidence type="ECO:0000256" key="1">
    <source>
        <dbReference type="ARBA" id="ARBA00022450"/>
    </source>
</evidence>
<proteinExistence type="predicted"/>
<feature type="domain" description="Carrier" evidence="3">
    <location>
        <begin position="3"/>
        <end position="82"/>
    </location>
</feature>
<dbReference type="InterPro" id="IPR009081">
    <property type="entry name" value="PP-bd_ACP"/>
</dbReference>
<reference evidence="4" key="1">
    <citation type="submission" date="2020-09" db="EMBL/GenBank/DDBJ databases">
        <title>A novel bacterium of genus Paenibacillus, isolated from South China Sea.</title>
        <authorList>
            <person name="Huang H."/>
            <person name="Mo K."/>
            <person name="Hu Y."/>
        </authorList>
    </citation>
    <scope>NUCLEOTIDE SEQUENCE</scope>
    <source>
        <strain evidence="4">IB182496</strain>
    </source>
</reference>
<dbReference type="InterPro" id="IPR006162">
    <property type="entry name" value="Ppantetheine_attach_site"/>
</dbReference>
<evidence type="ECO:0000313" key="5">
    <source>
        <dbReference type="Proteomes" id="UP000621560"/>
    </source>
</evidence>
<dbReference type="Gene3D" id="1.10.1200.10">
    <property type="entry name" value="ACP-like"/>
    <property type="match status" value="1"/>
</dbReference>
<dbReference type="EMBL" id="JACXIZ010000038">
    <property type="protein sequence ID" value="MBD2847472.1"/>
    <property type="molecule type" value="Genomic_DNA"/>
</dbReference>
<evidence type="ECO:0000313" key="4">
    <source>
        <dbReference type="EMBL" id="MBD2847472.1"/>
    </source>
</evidence>
<dbReference type="Pfam" id="PF00550">
    <property type="entry name" value="PP-binding"/>
    <property type="match status" value="1"/>
</dbReference>
<protein>
    <submittedName>
        <fullName evidence="4">Acyl carrier protein</fullName>
    </submittedName>
</protein>
<comment type="caution">
    <text evidence="4">The sequence shown here is derived from an EMBL/GenBank/DDBJ whole genome shotgun (WGS) entry which is preliminary data.</text>
</comment>
<evidence type="ECO:0000259" key="3">
    <source>
        <dbReference type="PROSITE" id="PS50075"/>
    </source>
</evidence>
<dbReference type="AlphaFoldDB" id="A0A927GU97"/>
<evidence type="ECO:0000256" key="2">
    <source>
        <dbReference type="ARBA" id="ARBA00022553"/>
    </source>
</evidence>
<organism evidence="4 5">
    <name type="scientific">Paenibacillus sabuli</name>
    <dbReference type="NCBI Taxonomy" id="2772509"/>
    <lineage>
        <taxon>Bacteria</taxon>
        <taxon>Bacillati</taxon>
        <taxon>Bacillota</taxon>
        <taxon>Bacilli</taxon>
        <taxon>Bacillales</taxon>
        <taxon>Paenibacillaceae</taxon>
        <taxon>Paenibacillus</taxon>
    </lineage>
</organism>
<dbReference type="InterPro" id="IPR036736">
    <property type="entry name" value="ACP-like_sf"/>
</dbReference>
<dbReference type="PROSITE" id="PS00012">
    <property type="entry name" value="PHOSPHOPANTETHEINE"/>
    <property type="match status" value="1"/>
</dbReference>
<keyword evidence="5" id="KW-1185">Reference proteome</keyword>
<gene>
    <name evidence="4" type="ORF">IDH44_19915</name>
</gene>
<keyword evidence="1" id="KW-0596">Phosphopantetheine</keyword>
<dbReference type="Proteomes" id="UP000621560">
    <property type="component" value="Unassembled WGS sequence"/>
</dbReference>
<dbReference type="SUPFAM" id="SSF47336">
    <property type="entry name" value="ACP-like"/>
    <property type="match status" value="1"/>
</dbReference>
<accession>A0A927GU97</accession>
<keyword evidence="2" id="KW-0597">Phosphoprotein</keyword>
<dbReference type="RefSeq" id="WP_190920578.1">
    <property type="nucleotide sequence ID" value="NZ_JACXIZ010000038.1"/>
</dbReference>
<sequence length="87" mass="9781">MNMQKDNVIERVTESVTHVLEREQGQVDCLLDLSTIGMDSMRSVALIVELEEAFDIVFDDEELMFENFSTIDKIAGRVLTKLVSAAS</sequence>
<dbReference type="PROSITE" id="PS50075">
    <property type="entry name" value="CARRIER"/>
    <property type="match status" value="1"/>
</dbReference>
<name>A0A927GU97_9BACL</name>